<dbReference type="SUPFAM" id="SSF111369">
    <property type="entry name" value="HlyD-like secretion proteins"/>
    <property type="match status" value="1"/>
</dbReference>
<dbReference type="Proteomes" id="UP000290218">
    <property type="component" value="Unassembled WGS sequence"/>
</dbReference>
<dbReference type="OrthoDB" id="9800613at2"/>
<reference evidence="5 6" key="1">
    <citation type="submission" date="2019-01" db="EMBL/GenBank/DDBJ databases">
        <title>Lacunisphaera sp. strain TWA-58.</title>
        <authorList>
            <person name="Chen W.-M."/>
        </authorList>
    </citation>
    <scope>NUCLEOTIDE SEQUENCE [LARGE SCALE GENOMIC DNA]</scope>
    <source>
        <strain evidence="5 6">TWA-58</strain>
    </source>
</reference>
<evidence type="ECO:0000259" key="2">
    <source>
        <dbReference type="Pfam" id="PF25876"/>
    </source>
</evidence>
<dbReference type="NCBIfam" id="TIGR01730">
    <property type="entry name" value="RND_mfp"/>
    <property type="match status" value="1"/>
</dbReference>
<dbReference type="InterPro" id="IPR058792">
    <property type="entry name" value="Beta-barrel_RND_2"/>
</dbReference>
<comment type="caution">
    <text evidence="5">The sequence shown here is derived from an EMBL/GenBank/DDBJ whole genome shotgun (WGS) entry which is preliminary data.</text>
</comment>
<feature type="domain" description="Multidrug resistance protein MdtA-like barrel-sandwich hybrid" evidence="3">
    <location>
        <begin position="68"/>
        <end position="188"/>
    </location>
</feature>
<feature type="domain" description="CusB-like beta-barrel" evidence="4">
    <location>
        <begin position="198"/>
        <end position="273"/>
    </location>
</feature>
<dbReference type="GO" id="GO:0015562">
    <property type="term" value="F:efflux transmembrane transporter activity"/>
    <property type="evidence" value="ECO:0007669"/>
    <property type="project" value="TreeGrafter"/>
</dbReference>
<sequence length="373" mass="39708">MFKKFLIAIAGFIVVVLTLGAVKAAQIQKMMSVSHVPPPSAVTTAEAQAVQWHSYLNAIGTLAPVQGVTLAADADGTITRIVADSGTAVKAGDLLVEIDTSVETAQLAASRARAELSRINFERAKELWDRNATSKSDFDLADATLKQSLAEVAAIEAQIGKKQVRAPFDGRVGIRLINVGQYVARGRALLPLQKLDPIYVNFSVPQRQLPDLARGQEVGIRVDAFADRTFKGTITAINSEVDAATRNISVQATLANPDEVLRAGMFARVEVQKSAAETQVVVPATSIAYASYGNSVFIVEKMKGEDGKEYLGVRQQFVKLGATRGDLVALTEGVKPGEQVVTSGVFKLRNGAPVQVNNVVQPTSSATPQPANT</sequence>
<evidence type="ECO:0000256" key="1">
    <source>
        <dbReference type="ARBA" id="ARBA00009477"/>
    </source>
</evidence>
<dbReference type="Gene3D" id="2.40.50.100">
    <property type="match status" value="1"/>
</dbReference>
<accession>A0A4Q1C977</accession>
<dbReference type="GO" id="GO:1990281">
    <property type="term" value="C:efflux pump complex"/>
    <property type="evidence" value="ECO:0007669"/>
    <property type="project" value="TreeGrafter"/>
</dbReference>
<dbReference type="PANTHER" id="PTHR30469">
    <property type="entry name" value="MULTIDRUG RESISTANCE PROTEIN MDTA"/>
    <property type="match status" value="1"/>
</dbReference>
<dbReference type="FunFam" id="2.40.30.170:FF:000010">
    <property type="entry name" value="Efflux RND transporter periplasmic adaptor subunit"/>
    <property type="match status" value="1"/>
</dbReference>
<dbReference type="Gene3D" id="1.10.287.470">
    <property type="entry name" value="Helix hairpin bin"/>
    <property type="match status" value="1"/>
</dbReference>
<dbReference type="Pfam" id="PF25917">
    <property type="entry name" value="BSH_RND"/>
    <property type="match status" value="1"/>
</dbReference>
<dbReference type="InterPro" id="IPR058625">
    <property type="entry name" value="MdtA-like_BSH"/>
</dbReference>
<dbReference type="RefSeq" id="WP_129046900.1">
    <property type="nucleotide sequence ID" value="NZ_SDHX01000001.1"/>
</dbReference>
<gene>
    <name evidence="5" type="ORF">ESB00_06490</name>
</gene>
<evidence type="ECO:0000313" key="5">
    <source>
        <dbReference type="EMBL" id="RXK55535.1"/>
    </source>
</evidence>
<dbReference type="Gene3D" id="2.40.30.170">
    <property type="match status" value="1"/>
</dbReference>
<dbReference type="Pfam" id="PF25954">
    <property type="entry name" value="Beta-barrel_RND_2"/>
    <property type="match status" value="1"/>
</dbReference>
<feature type="domain" description="Multidrug resistance protein MdtA-like alpha-helical hairpin" evidence="2">
    <location>
        <begin position="104"/>
        <end position="159"/>
    </location>
</feature>
<dbReference type="InterPro" id="IPR006143">
    <property type="entry name" value="RND_pump_MFP"/>
</dbReference>
<name>A0A4Q1C977_9BACT</name>
<keyword evidence="6" id="KW-1185">Reference proteome</keyword>
<protein>
    <submittedName>
        <fullName evidence="5">Efflux RND transporter periplasmic adaptor subunit</fullName>
    </submittedName>
</protein>
<proteinExistence type="inferred from homology"/>
<evidence type="ECO:0000259" key="3">
    <source>
        <dbReference type="Pfam" id="PF25917"/>
    </source>
</evidence>
<comment type="similarity">
    <text evidence="1">Belongs to the membrane fusion protein (MFP) (TC 8.A.1) family.</text>
</comment>
<evidence type="ECO:0000259" key="4">
    <source>
        <dbReference type="Pfam" id="PF25954"/>
    </source>
</evidence>
<dbReference type="Gene3D" id="2.40.420.20">
    <property type="match status" value="1"/>
</dbReference>
<dbReference type="EMBL" id="SDHX01000001">
    <property type="protein sequence ID" value="RXK55535.1"/>
    <property type="molecule type" value="Genomic_DNA"/>
</dbReference>
<dbReference type="AlphaFoldDB" id="A0A4Q1C977"/>
<dbReference type="InterPro" id="IPR058624">
    <property type="entry name" value="MdtA-like_HH"/>
</dbReference>
<organism evidence="5 6">
    <name type="scientific">Oleiharenicola lentus</name>
    <dbReference type="NCBI Taxonomy" id="2508720"/>
    <lineage>
        <taxon>Bacteria</taxon>
        <taxon>Pseudomonadati</taxon>
        <taxon>Verrucomicrobiota</taxon>
        <taxon>Opitutia</taxon>
        <taxon>Opitutales</taxon>
        <taxon>Opitutaceae</taxon>
        <taxon>Oleiharenicola</taxon>
    </lineage>
</organism>
<dbReference type="PANTHER" id="PTHR30469:SF11">
    <property type="entry name" value="BLL4320 PROTEIN"/>
    <property type="match status" value="1"/>
</dbReference>
<dbReference type="Pfam" id="PF25876">
    <property type="entry name" value="HH_MFP_RND"/>
    <property type="match status" value="1"/>
</dbReference>
<evidence type="ECO:0000313" key="6">
    <source>
        <dbReference type="Proteomes" id="UP000290218"/>
    </source>
</evidence>